<feature type="region of interest" description="Disordered" evidence="1">
    <location>
        <begin position="150"/>
        <end position="218"/>
    </location>
</feature>
<proteinExistence type="predicted"/>
<feature type="compositionally biased region" description="Low complexity" evidence="1">
    <location>
        <begin position="58"/>
        <end position="81"/>
    </location>
</feature>
<organism evidence="2 3">
    <name type="scientific">Cylindrotheca closterium</name>
    <dbReference type="NCBI Taxonomy" id="2856"/>
    <lineage>
        <taxon>Eukaryota</taxon>
        <taxon>Sar</taxon>
        <taxon>Stramenopiles</taxon>
        <taxon>Ochrophyta</taxon>
        <taxon>Bacillariophyta</taxon>
        <taxon>Bacillariophyceae</taxon>
        <taxon>Bacillariophycidae</taxon>
        <taxon>Bacillariales</taxon>
        <taxon>Bacillariaceae</taxon>
        <taxon>Cylindrotheca</taxon>
    </lineage>
</organism>
<feature type="compositionally biased region" description="Basic and acidic residues" evidence="1">
    <location>
        <begin position="184"/>
        <end position="194"/>
    </location>
</feature>
<name>A0AAD2CXB4_9STRA</name>
<keyword evidence="3" id="KW-1185">Reference proteome</keyword>
<feature type="region of interest" description="Disordered" evidence="1">
    <location>
        <begin position="237"/>
        <end position="273"/>
    </location>
</feature>
<reference evidence="2" key="1">
    <citation type="submission" date="2023-08" db="EMBL/GenBank/DDBJ databases">
        <authorList>
            <person name="Audoor S."/>
            <person name="Bilcke G."/>
        </authorList>
    </citation>
    <scope>NUCLEOTIDE SEQUENCE</scope>
</reference>
<feature type="region of interest" description="Disordered" evidence="1">
    <location>
        <begin position="38"/>
        <end position="81"/>
    </location>
</feature>
<dbReference type="Proteomes" id="UP001295423">
    <property type="component" value="Unassembled WGS sequence"/>
</dbReference>
<protein>
    <submittedName>
        <fullName evidence="2">Uncharacterized protein</fullName>
    </submittedName>
</protein>
<feature type="compositionally biased region" description="Basic residues" evidence="1">
    <location>
        <begin position="157"/>
        <end position="166"/>
    </location>
</feature>
<evidence type="ECO:0000256" key="1">
    <source>
        <dbReference type="SAM" id="MobiDB-lite"/>
    </source>
</evidence>
<evidence type="ECO:0000313" key="3">
    <source>
        <dbReference type="Proteomes" id="UP001295423"/>
    </source>
</evidence>
<feature type="compositionally biased region" description="Acidic residues" evidence="1">
    <location>
        <begin position="371"/>
        <end position="390"/>
    </location>
</feature>
<accession>A0AAD2CXB4</accession>
<evidence type="ECO:0000313" key="2">
    <source>
        <dbReference type="EMBL" id="CAJ1945906.1"/>
    </source>
</evidence>
<feature type="compositionally biased region" description="Polar residues" evidence="1">
    <location>
        <begin position="38"/>
        <end position="57"/>
    </location>
</feature>
<dbReference type="AlphaFoldDB" id="A0AAD2CXB4"/>
<feature type="region of interest" description="Disordered" evidence="1">
    <location>
        <begin position="369"/>
        <end position="396"/>
    </location>
</feature>
<sequence length="446" mass="47106">MMEEDPDQSSSAADDIVTSAASGDTADILAELDDLAISSNTAEKSKPSTGDSAPQPKTSSSPAGAASPAPSTSNTSSSNAWSWNILPEGLTSSITGAAADVEAVMDGENADLGATKADIQEMESAIASAEEVVSSAMFSAFSSMTETLVGPTTSMAGKKKKLKKKGGIPVDDSDLDALTTGQSRDSEDVAKKSDNSAAGVSVQKSGKPVDMDGTAAGASTAGWASWTDALATDTSELATSILPNFPAPPPLDADGNEIPQPKEEKETSDTVASSSLWSAFSAVSDTFMQTASNDSTGNSKSGSGAQSSNMFMQLYTSKVNQAAEWIEDLENEENSKDPYKHLKQHLKDFLKDRPTGTYEGWIQKWVQEQGWGEDEDEGTNGDVNEGDAEESTAPVFIDPSYYKEESIHRNFWNEKNYADGIEVEDENAPRKYVKARASSGGKRMSQ</sequence>
<dbReference type="EMBL" id="CAKOGP040001557">
    <property type="protein sequence ID" value="CAJ1945906.1"/>
    <property type="molecule type" value="Genomic_DNA"/>
</dbReference>
<feature type="compositionally biased region" description="Polar residues" evidence="1">
    <location>
        <begin position="195"/>
        <end position="204"/>
    </location>
</feature>
<gene>
    <name evidence="2" type="ORF">CYCCA115_LOCUS10048</name>
</gene>
<comment type="caution">
    <text evidence="2">The sequence shown here is derived from an EMBL/GenBank/DDBJ whole genome shotgun (WGS) entry which is preliminary data.</text>
</comment>